<dbReference type="AlphaFoldDB" id="Q3JHT0"/>
<gene>
    <name evidence="2" type="ordered locus">BURPS1710b_A1716</name>
</gene>
<feature type="region of interest" description="Disordered" evidence="1">
    <location>
        <begin position="508"/>
        <end position="531"/>
    </location>
</feature>
<feature type="region of interest" description="Disordered" evidence="1">
    <location>
        <begin position="202"/>
        <end position="266"/>
    </location>
</feature>
<organism evidence="2 3">
    <name type="scientific">Burkholderia pseudomallei (strain 1710b)</name>
    <dbReference type="NCBI Taxonomy" id="320372"/>
    <lineage>
        <taxon>Bacteria</taxon>
        <taxon>Pseudomonadati</taxon>
        <taxon>Pseudomonadota</taxon>
        <taxon>Betaproteobacteria</taxon>
        <taxon>Burkholderiales</taxon>
        <taxon>Burkholderiaceae</taxon>
        <taxon>Burkholderia</taxon>
        <taxon>pseudomallei group</taxon>
    </lineage>
</organism>
<dbReference type="GO" id="GO:0016740">
    <property type="term" value="F:transferase activity"/>
    <property type="evidence" value="ECO:0007669"/>
    <property type="project" value="InterPro"/>
</dbReference>
<dbReference type="CDD" id="cd16913">
    <property type="entry name" value="YkuD_like"/>
    <property type="match status" value="1"/>
</dbReference>
<feature type="region of interest" description="Disordered" evidence="1">
    <location>
        <begin position="27"/>
        <end position="112"/>
    </location>
</feature>
<sequence length="531" mass="56646">MSRRVCRSSCVVRHSSRVACALPRGSARLSSDHTAARRTHDAASTYRAPPPRYPNRRRKRPRIRPIRANGHERAHPNETIGENDARVGRIEETSELQPRKRTPRNRSVEMSRRIAPTGAALTSIGISDRPGAALMNHPGTTRARLLQYARLLCIAAGTSLAGAIASAPQAARAETFAAAATAVSAHAAAATAPASATSATSASSMSSMSSAPTATSASAPAAPSRGASPKPGSAASALASPASAASAPSPVSNAPAPRTLAVPPLPPLTEAESADVTRRALALRAAFAQDVARRLNVPDAEQRAYGERLQQTLDANGLGELAREYVVLVDRAPNVQAVFLYFRTTRSNAWQMIGASPVATGLPGQYDHFVTPLGVFEHTPENMDFRAEGTTNDNGIRGYGQRDMRIYDFGWTDAERGWGKGGVSQMRFQMHATDPEYLEPLLGIRHSKGCVRIPASLNVFLDQHGILDAEYEARAAGGDPPWVLRAHRQVTPWAGRYLVVIDSQRKTRPAWSPAPGKKAQAKLPKGGDTAD</sequence>
<proteinExistence type="predicted"/>
<reference evidence="2 3" key="1">
    <citation type="submission" date="2005-09" db="EMBL/GenBank/DDBJ databases">
        <authorList>
            <person name="Woods D.E."/>
            <person name="Nierman W.C."/>
        </authorList>
    </citation>
    <scope>NUCLEOTIDE SEQUENCE [LARGE SCALE GENOMIC DNA]</scope>
    <source>
        <strain evidence="2 3">1710b</strain>
    </source>
</reference>
<protein>
    <recommendedName>
        <fullName evidence="4">YkuD domain-containing protein</fullName>
    </recommendedName>
</protein>
<dbReference type="Proteomes" id="UP000002700">
    <property type="component" value="Chromosome II"/>
</dbReference>
<evidence type="ECO:0008006" key="4">
    <source>
        <dbReference type="Google" id="ProtNLM"/>
    </source>
</evidence>
<dbReference type="EMBL" id="CP000125">
    <property type="protein sequence ID" value="ABA52677.1"/>
    <property type="molecule type" value="Genomic_DNA"/>
</dbReference>
<feature type="compositionally biased region" description="Basic residues" evidence="1">
    <location>
        <begin position="54"/>
        <end position="65"/>
    </location>
</feature>
<evidence type="ECO:0000313" key="2">
    <source>
        <dbReference type="EMBL" id="ABA52677.1"/>
    </source>
</evidence>
<evidence type="ECO:0000313" key="3">
    <source>
        <dbReference type="Proteomes" id="UP000002700"/>
    </source>
</evidence>
<dbReference type="EnsemblBacteria" id="ABA52677">
    <property type="protein sequence ID" value="ABA52677"/>
    <property type="gene ID" value="BURPS1710b_A1716"/>
</dbReference>
<accession>Q3JHT0</accession>
<feature type="compositionally biased region" description="Low complexity" evidence="1">
    <location>
        <begin position="202"/>
        <end position="257"/>
    </location>
</feature>
<dbReference type="HOGENOM" id="CLU_042252_2_0_4"/>
<feature type="compositionally biased region" description="Basic and acidic residues" evidence="1">
    <location>
        <begin position="30"/>
        <end position="41"/>
    </location>
</feature>
<dbReference type="InterPro" id="IPR005490">
    <property type="entry name" value="LD_TPept_cat_dom"/>
</dbReference>
<evidence type="ECO:0000256" key="1">
    <source>
        <dbReference type="SAM" id="MobiDB-lite"/>
    </source>
</evidence>
<name>Q3JHT0_BURP1</name>
<dbReference type="KEGG" id="bpm:BURPS1710b_A1716"/>
<feature type="compositionally biased region" description="Basic and acidic residues" evidence="1">
    <location>
        <begin position="83"/>
        <end position="92"/>
    </location>
</feature>